<feature type="transmembrane region" description="Helical" evidence="1">
    <location>
        <begin position="12"/>
        <end position="31"/>
    </location>
</feature>
<keyword evidence="1" id="KW-1133">Transmembrane helix</keyword>
<feature type="transmembrane region" description="Helical" evidence="1">
    <location>
        <begin position="80"/>
        <end position="101"/>
    </location>
</feature>
<accession>A0A8J3H9X0</accession>
<name>A0A8J3H9X0_9RHOB</name>
<evidence type="ECO:0000313" key="3">
    <source>
        <dbReference type="EMBL" id="GHG93709.1"/>
    </source>
</evidence>
<keyword evidence="1" id="KW-0812">Transmembrane</keyword>
<keyword evidence="1" id="KW-0472">Membrane</keyword>
<proteinExistence type="predicted"/>
<reference evidence="3" key="2">
    <citation type="submission" date="2020-09" db="EMBL/GenBank/DDBJ databases">
        <authorList>
            <person name="Sun Q."/>
            <person name="Zhou Y."/>
        </authorList>
    </citation>
    <scope>NUCLEOTIDE SEQUENCE</scope>
    <source>
        <strain evidence="3">CGMCC 1.7081</strain>
    </source>
</reference>
<evidence type="ECO:0000259" key="2">
    <source>
        <dbReference type="Pfam" id="PF05232"/>
    </source>
</evidence>
<dbReference type="RefSeq" id="WP_028095628.1">
    <property type="nucleotide sequence ID" value="NZ_BNAP01000011.1"/>
</dbReference>
<dbReference type="NCBIfam" id="NF033664">
    <property type="entry name" value="PACE_transport"/>
    <property type="match status" value="1"/>
</dbReference>
<dbReference type="InterPro" id="IPR007896">
    <property type="entry name" value="BTP_bacteria"/>
</dbReference>
<protein>
    <submittedName>
        <fullName evidence="3">Membrane protein</fullName>
    </submittedName>
</protein>
<keyword evidence="4" id="KW-1185">Reference proteome</keyword>
<evidence type="ECO:0000313" key="4">
    <source>
        <dbReference type="Proteomes" id="UP000611500"/>
    </source>
</evidence>
<dbReference type="Proteomes" id="UP000611500">
    <property type="component" value="Unassembled WGS sequence"/>
</dbReference>
<feature type="transmembrane region" description="Helical" evidence="1">
    <location>
        <begin position="37"/>
        <end position="59"/>
    </location>
</feature>
<comment type="caution">
    <text evidence="3">The sequence shown here is derived from an EMBL/GenBank/DDBJ whole genome shotgun (WGS) entry which is preliminary data.</text>
</comment>
<sequence length="142" mass="15810">MRTTRDRIRHAILFELIALIIVTPLGGLIFGVEIGHFGVITVISATIAMIWNYIFNLGFDHGMLRVIGHTRKTLPVRIGHALLFEIGLLCLLVPFIAWYLGAPLLQALIMDVALSGFYVVYAIAFNWAYDTIYPIPALTAPD</sequence>
<dbReference type="EMBL" id="BNAP01000011">
    <property type="protein sequence ID" value="GHG93709.1"/>
    <property type="molecule type" value="Genomic_DNA"/>
</dbReference>
<dbReference type="AlphaFoldDB" id="A0A8J3H9X0"/>
<evidence type="ECO:0000256" key="1">
    <source>
        <dbReference type="SAM" id="Phobius"/>
    </source>
</evidence>
<dbReference type="Pfam" id="PF05232">
    <property type="entry name" value="BTP"/>
    <property type="match status" value="2"/>
</dbReference>
<feature type="domain" description="Chlorhexidine efflux transporter" evidence="2">
    <location>
        <begin position="72"/>
        <end position="134"/>
    </location>
</feature>
<feature type="domain" description="Chlorhexidine efflux transporter" evidence="2">
    <location>
        <begin position="2"/>
        <end position="64"/>
    </location>
</feature>
<dbReference type="InterPro" id="IPR058208">
    <property type="entry name" value="PACE"/>
</dbReference>
<feature type="transmembrane region" description="Helical" evidence="1">
    <location>
        <begin position="107"/>
        <end position="129"/>
    </location>
</feature>
<organism evidence="3 4">
    <name type="scientific">Pseudodonghicola xiamenensis</name>
    <dbReference type="NCBI Taxonomy" id="337702"/>
    <lineage>
        <taxon>Bacteria</taxon>
        <taxon>Pseudomonadati</taxon>
        <taxon>Pseudomonadota</taxon>
        <taxon>Alphaproteobacteria</taxon>
        <taxon>Rhodobacterales</taxon>
        <taxon>Paracoccaceae</taxon>
        <taxon>Pseudodonghicola</taxon>
    </lineage>
</organism>
<gene>
    <name evidence="3" type="ORF">GCM10010961_26360</name>
</gene>
<reference evidence="3" key="1">
    <citation type="journal article" date="2014" name="Int. J. Syst. Evol. Microbiol.">
        <title>Complete genome sequence of Corynebacterium casei LMG S-19264T (=DSM 44701T), isolated from a smear-ripened cheese.</title>
        <authorList>
            <consortium name="US DOE Joint Genome Institute (JGI-PGF)"/>
            <person name="Walter F."/>
            <person name="Albersmeier A."/>
            <person name="Kalinowski J."/>
            <person name="Ruckert C."/>
        </authorList>
    </citation>
    <scope>NUCLEOTIDE SEQUENCE</scope>
    <source>
        <strain evidence="3">CGMCC 1.7081</strain>
    </source>
</reference>